<evidence type="ECO:0000256" key="1">
    <source>
        <dbReference type="ARBA" id="ARBA00001709"/>
    </source>
</evidence>
<reference evidence="13 14" key="1">
    <citation type="journal article" date="2021" name="Elife">
        <title>Chloroplast acquisition without the gene transfer in kleptoplastic sea slugs, Plakobranchus ocellatus.</title>
        <authorList>
            <person name="Maeda T."/>
            <person name="Takahashi S."/>
            <person name="Yoshida T."/>
            <person name="Shimamura S."/>
            <person name="Takaki Y."/>
            <person name="Nagai Y."/>
            <person name="Toyoda A."/>
            <person name="Suzuki Y."/>
            <person name="Arimoto A."/>
            <person name="Ishii H."/>
            <person name="Satoh N."/>
            <person name="Nishiyama T."/>
            <person name="Hasebe M."/>
            <person name="Maruyama T."/>
            <person name="Minagawa J."/>
            <person name="Obokata J."/>
            <person name="Shigenobu S."/>
        </authorList>
    </citation>
    <scope>NUCLEOTIDE SEQUENCE [LARGE SCALE GENOMIC DNA]</scope>
</reference>
<comment type="subcellular location">
    <subcellularLocation>
        <location evidence="2">Mitochondrion</location>
    </subcellularLocation>
</comment>
<evidence type="ECO:0000256" key="4">
    <source>
        <dbReference type="ARBA" id="ARBA00005254"/>
    </source>
</evidence>
<dbReference type="GO" id="GO:0006574">
    <property type="term" value="P:L-valine catabolic process"/>
    <property type="evidence" value="ECO:0007669"/>
    <property type="project" value="TreeGrafter"/>
</dbReference>
<evidence type="ECO:0000256" key="10">
    <source>
        <dbReference type="ARBA" id="ARBA00024871"/>
    </source>
</evidence>
<proteinExistence type="inferred from homology"/>
<evidence type="ECO:0000256" key="3">
    <source>
        <dbReference type="ARBA" id="ARBA00005109"/>
    </source>
</evidence>
<evidence type="ECO:0000256" key="8">
    <source>
        <dbReference type="ARBA" id="ARBA00022801"/>
    </source>
</evidence>
<keyword evidence="8 13" id="KW-0378">Hydrolase</keyword>
<dbReference type="GO" id="GO:0005739">
    <property type="term" value="C:mitochondrion"/>
    <property type="evidence" value="ECO:0007669"/>
    <property type="project" value="UniProtKB-SubCell"/>
</dbReference>
<gene>
    <name evidence="13" type="ORF">PoB_004676900</name>
</gene>
<dbReference type="SUPFAM" id="SSF52096">
    <property type="entry name" value="ClpP/crotonase"/>
    <property type="match status" value="1"/>
</dbReference>
<evidence type="ECO:0000256" key="2">
    <source>
        <dbReference type="ARBA" id="ARBA00004173"/>
    </source>
</evidence>
<evidence type="ECO:0000256" key="7">
    <source>
        <dbReference type="ARBA" id="ARBA00022456"/>
    </source>
</evidence>
<comment type="similarity">
    <text evidence="4">Belongs to the enoyl-CoA hydratase/isomerase family.</text>
</comment>
<evidence type="ECO:0000256" key="6">
    <source>
        <dbReference type="ARBA" id="ARBA00016714"/>
    </source>
</evidence>
<protein>
    <recommendedName>
        <fullName evidence="6">3-hydroxyisobutyryl-CoA hydrolase, mitochondrial</fullName>
        <ecNumber evidence="5">3.1.2.4</ecNumber>
    </recommendedName>
    <alternativeName>
        <fullName evidence="11">3-hydroxyisobutyryl-coenzyme A hydrolase</fullName>
    </alternativeName>
</protein>
<evidence type="ECO:0000313" key="13">
    <source>
        <dbReference type="EMBL" id="GFO20264.1"/>
    </source>
</evidence>
<accession>A0AAV4BPL9</accession>
<keyword evidence="7" id="KW-0101">Branched-chain amino acid catabolism</keyword>
<name>A0AAV4BPL9_9GAST</name>
<evidence type="ECO:0000259" key="12">
    <source>
        <dbReference type="Pfam" id="PF16113"/>
    </source>
</evidence>
<dbReference type="PANTHER" id="PTHR43176">
    <property type="entry name" value="3-HYDROXYISOBUTYRYL-COA HYDROLASE-RELATED"/>
    <property type="match status" value="1"/>
</dbReference>
<dbReference type="Proteomes" id="UP000735302">
    <property type="component" value="Unassembled WGS sequence"/>
</dbReference>
<dbReference type="NCBIfam" id="NF004127">
    <property type="entry name" value="PRK05617.1"/>
    <property type="match status" value="1"/>
</dbReference>
<comment type="pathway">
    <text evidence="3">Amino-acid degradation; L-valine degradation.</text>
</comment>
<dbReference type="CDD" id="cd06558">
    <property type="entry name" value="crotonase-like"/>
    <property type="match status" value="1"/>
</dbReference>
<feature type="domain" description="Enoyl-CoA hydratase/isomerase" evidence="12">
    <location>
        <begin position="44"/>
        <end position="374"/>
    </location>
</feature>
<dbReference type="FunFam" id="3.90.226.10:FF:000026">
    <property type="entry name" value="3-hydroxyisobutyryl-CoA hydrolase, mitochondrial"/>
    <property type="match status" value="1"/>
</dbReference>
<dbReference type="Gene3D" id="3.90.226.10">
    <property type="entry name" value="2-enoyl-CoA Hydratase, Chain A, domain 1"/>
    <property type="match status" value="1"/>
</dbReference>
<dbReference type="Pfam" id="PF16113">
    <property type="entry name" value="ECH_2"/>
    <property type="match status" value="1"/>
</dbReference>
<organism evidence="13 14">
    <name type="scientific">Plakobranchus ocellatus</name>
    <dbReference type="NCBI Taxonomy" id="259542"/>
    <lineage>
        <taxon>Eukaryota</taxon>
        <taxon>Metazoa</taxon>
        <taxon>Spiralia</taxon>
        <taxon>Lophotrochozoa</taxon>
        <taxon>Mollusca</taxon>
        <taxon>Gastropoda</taxon>
        <taxon>Heterobranchia</taxon>
        <taxon>Euthyneura</taxon>
        <taxon>Panpulmonata</taxon>
        <taxon>Sacoglossa</taxon>
        <taxon>Placobranchoidea</taxon>
        <taxon>Plakobranchidae</taxon>
        <taxon>Plakobranchus</taxon>
    </lineage>
</organism>
<comment type="catalytic activity">
    <reaction evidence="1">
        <text>3-hydroxy-2-methylpropanoyl-CoA + H2O = 3-hydroxy-2-methylpropanoate + CoA + H(+)</text>
        <dbReference type="Rhea" id="RHEA:20888"/>
        <dbReference type="ChEBI" id="CHEBI:11805"/>
        <dbReference type="ChEBI" id="CHEBI:15377"/>
        <dbReference type="ChEBI" id="CHEBI:15378"/>
        <dbReference type="ChEBI" id="CHEBI:57287"/>
        <dbReference type="ChEBI" id="CHEBI:57340"/>
        <dbReference type="EC" id="3.1.2.4"/>
    </reaction>
</comment>
<evidence type="ECO:0000256" key="9">
    <source>
        <dbReference type="ARBA" id="ARBA00023128"/>
    </source>
</evidence>
<dbReference type="InterPro" id="IPR029045">
    <property type="entry name" value="ClpP/crotonase-like_dom_sf"/>
</dbReference>
<dbReference type="EC" id="3.1.2.4" evidence="5"/>
<dbReference type="EMBL" id="BLXT01005154">
    <property type="protein sequence ID" value="GFO20264.1"/>
    <property type="molecule type" value="Genomic_DNA"/>
</dbReference>
<evidence type="ECO:0000313" key="14">
    <source>
        <dbReference type="Proteomes" id="UP000735302"/>
    </source>
</evidence>
<comment type="caution">
    <text evidence="13">The sequence shown here is derived from an EMBL/GenBank/DDBJ whole genome shotgun (WGS) entry which is preliminary data.</text>
</comment>
<dbReference type="InterPro" id="IPR032259">
    <property type="entry name" value="HIBYL-CoA-H"/>
</dbReference>
<dbReference type="GO" id="GO:0003860">
    <property type="term" value="F:3-hydroxyisobutyryl-CoA hydrolase activity"/>
    <property type="evidence" value="ECO:0007669"/>
    <property type="project" value="UniProtKB-EC"/>
</dbReference>
<sequence>MSKFKFEHIGLRSRFRGSRVQSMSQPRPSSDDHGLLYRRQGKVQHVTLNRPKALNALSLEMVRDLTPRLKEWAHDPETAVVTLRGAGDKAFCAGGDLKNITFSAQAGGHYGKEYFFEEFQLDYMIGVYPKPLISICNGLTFGGAAGLSVIGRFCVATEKTVFSMPECFIGLFPDVGSGYYLSRLSDNLGVFLGLTGHRVKGRDLVRVGLASHYIDNSQIAELESALSNLPGVVSMEEVELLLDSFQAASSTNYPESFSLEPHRKQISHCFAGKSVEEILARLRQDGSSWALAQLDILSKMSPTALKISLRLLQHGCDMDLAQALQTEYRLTQRCVADRDFHEGIRAAILDKDHNPCWCPATLEEVTEERLEQYFSRFEDQEELILGDHLFY</sequence>
<dbReference type="InterPro" id="IPR045004">
    <property type="entry name" value="ECH_dom"/>
</dbReference>
<keyword evidence="9" id="KW-0496">Mitochondrion</keyword>
<evidence type="ECO:0000256" key="11">
    <source>
        <dbReference type="ARBA" id="ARBA00031181"/>
    </source>
</evidence>
<dbReference type="AlphaFoldDB" id="A0AAV4BPL9"/>
<dbReference type="PANTHER" id="PTHR43176:SF3">
    <property type="entry name" value="3-HYDROXYISOBUTYRYL-COA HYDROLASE, MITOCHONDRIAL"/>
    <property type="match status" value="1"/>
</dbReference>
<evidence type="ECO:0000256" key="5">
    <source>
        <dbReference type="ARBA" id="ARBA00011915"/>
    </source>
</evidence>
<keyword evidence="14" id="KW-1185">Reference proteome</keyword>
<comment type="function">
    <text evidence="10">Hydrolyzes 3-hydroxyisobutyryl-CoA (HIBYL-CoA), a saline catabolite. Has high activity toward isobutyryl-CoA. Could be an isobutyryl-CoA dehydrogenase that functions in valine catabolism. Also hydrolyzes 3-hydroxypropanoyl-CoA.</text>
</comment>